<accession>A0A2N1M3A8</accession>
<comment type="caution">
    <text evidence="2">The sequence shown here is derived from an EMBL/GenBank/DDBJ whole genome shotgun (WGS) entry which is preliminary data.</text>
</comment>
<evidence type="ECO:0000313" key="2">
    <source>
        <dbReference type="EMBL" id="PKK56121.1"/>
    </source>
</evidence>
<gene>
    <name evidence="2" type="ORF">RhiirC2_800702</name>
</gene>
<feature type="transmembrane region" description="Helical" evidence="1">
    <location>
        <begin position="33"/>
        <end position="55"/>
    </location>
</feature>
<dbReference type="AlphaFoldDB" id="A0A2N1M3A8"/>
<keyword evidence="1" id="KW-0812">Transmembrane</keyword>
<keyword evidence="1" id="KW-0472">Membrane</keyword>
<keyword evidence="1" id="KW-1133">Transmembrane helix</keyword>
<proteinExistence type="predicted"/>
<sequence length="84" mass="9927">MLTDLERKISAASWLFDMMMLILRLFGRVGIRWGWILTKCFTNVSFFLVGPAFMVQDSVSLHFEVDYHFQRKGIILKIVLFFSF</sequence>
<dbReference type="Proteomes" id="UP000233469">
    <property type="component" value="Unassembled WGS sequence"/>
</dbReference>
<name>A0A2N1M3A8_9GLOM</name>
<reference evidence="2 3" key="2">
    <citation type="submission" date="2017-10" db="EMBL/GenBank/DDBJ databases">
        <title>Extensive intraspecific genome diversity in a model arbuscular mycorrhizal fungus.</title>
        <authorList>
            <person name="Chen E.C.H."/>
            <person name="Morin E."/>
            <person name="Baudet D."/>
            <person name="Noel J."/>
            <person name="Ndikumana S."/>
            <person name="Charron P."/>
            <person name="St-Onge C."/>
            <person name="Giorgi J."/>
            <person name="Grigoriev I.V."/>
            <person name="Roux C."/>
            <person name="Martin F.M."/>
            <person name="Corradi N."/>
        </authorList>
    </citation>
    <scope>NUCLEOTIDE SEQUENCE [LARGE SCALE GENOMIC DNA]</scope>
    <source>
        <strain evidence="2 3">C2</strain>
    </source>
</reference>
<dbReference type="EMBL" id="LLXL01006167">
    <property type="protein sequence ID" value="PKK56121.1"/>
    <property type="molecule type" value="Genomic_DNA"/>
</dbReference>
<protein>
    <submittedName>
        <fullName evidence="2">Uncharacterized protein</fullName>
    </submittedName>
</protein>
<organism evidence="2 3">
    <name type="scientific">Rhizophagus irregularis</name>
    <dbReference type="NCBI Taxonomy" id="588596"/>
    <lineage>
        <taxon>Eukaryota</taxon>
        <taxon>Fungi</taxon>
        <taxon>Fungi incertae sedis</taxon>
        <taxon>Mucoromycota</taxon>
        <taxon>Glomeromycotina</taxon>
        <taxon>Glomeromycetes</taxon>
        <taxon>Glomerales</taxon>
        <taxon>Glomeraceae</taxon>
        <taxon>Rhizophagus</taxon>
    </lineage>
</organism>
<evidence type="ECO:0000256" key="1">
    <source>
        <dbReference type="SAM" id="Phobius"/>
    </source>
</evidence>
<reference evidence="2 3" key="1">
    <citation type="submission" date="2016-04" db="EMBL/GenBank/DDBJ databases">
        <title>Genome analyses suggest a sexual origin of heterokaryosis in a supposedly ancient asexual fungus.</title>
        <authorList>
            <person name="Ropars J."/>
            <person name="Sedzielewska K."/>
            <person name="Noel J."/>
            <person name="Charron P."/>
            <person name="Farinelli L."/>
            <person name="Marton T."/>
            <person name="Kruger M."/>
            <person name="Pelin A."/>
            <person name="Brachmann A."/>
            <person name="Corradi N."/>
        </authorList>
    </citation>
    <scope>NUCLEOTIDE SEQUENCE [LARGE SCALE GENOMIC DNA]</scope>
    <source>
        <strain evidence="2 3">C2</strain>
    </source>
</reference>
<evidence type="ECO:0000313" key="3">
    <source>
        <dbReference type="Proteomes" id="UP000233469"/>
    </source>
</evidence>